<organism evidence="1">
    <name type="scientific">marine metagenome</name>
    <dbReference type="NCBI Taxonomy" id="408172"/>
    <lineage>
        <taxon>unclassified sequences</taxon>
        <taxon>metagenomes</taxon>
        <taxon>ecological metagenomes</taxon>
    </lineage>
</organism>
<protein>
    <submittedName>
        <fullName evidence="1">Uncharacterized protein</fullName>
    </submittedName>
</protein>
<accession>A0A383A9A2</accession>
<feature type="non-terminal residue" evidence="1">
    <location>
        <position position="33"/>
    </location>
</feature>
<gene>
    <name evidence="1" type="ORF">METZ01_LOCUS457231</name>
</gene>
<sequence length="33" mass="3858">MSKMLSTSVISRDRNLNRKELFSALEKNGFTKR</sequence>
<reference evidence="1" key="1">
    <citation type="submission" date="2018-05" db="EMBL/GenBank/DDBJ databases">
        <authorList>
            <person name="Lanie J.A."/>
            <person name="Ng W.-L."/>
            <person name="Kazmierczak K.M."/>
            <person name="Andrzejewski T.M."/>
            <person name="Davidsen T.M."/>
            <person name="Wayne K.J."/>
            <person name="Tettelin H."/>
            <person name="Glass J.I."/>
            <person name="Rusch D."/>
            <person name="Podicherti R."/>
            <person name="Tsui H.-C.T."/>
            <person name="Winkler M.E."/>
        </authorList>
    </citation>
    <scope>NUCLEOTIDE SEQUENCE</scope>
</reference>
<dbReference type="AlphaFoldDB" id="A0A383A9A2"/>
<evidence type="ECO:0000313" key="1">
    <source>
        <dbReference type="EMBL" id="SVE04377.1"/>
    </source>
</evidence>
<name>A0A383A9A2_9ZZZZ</name>
<dbReference type="EMBL" id="UINC01190291">
    <property type="protein sequence ID" value="SVE04377.1"/>
    <property type="molecule type" value="Genomic_DNA"/>
</dbReference>
<proteinExistence type="predicted"/>